<evidence type="ECO:0000313" key="2">
    <source>
        <dbReference type="EMBL" id="KTT98452.1"/>
    </source>
</evidence>
<dbReference type="PATRIC" id="fig|33051.4.peg.2981"/>
<comment type="caution">
    <text evidence="2">The sequence shown here is derived from an EMBL/GenBank/DDBJ whole genome shotgun (WGS) entry which is preliminary data.</text>
</comment>
<sequence>MPFLLASPASGMAGTVPSATATADDRVLATLQRQLFPTVTAMMATPAARALLAERAGRDARCKGDTSCRIEAARWSDADIARLATQGDGAAIRRELAGLNKVIAVYAQGVAPAYPLIDGPGVTGPALMALVATALASGDALRAEPVSAHDPGLALALTLLDSADRLEAVHFGPLAAQENALAFRHARTVAWSRYKYSAIIVPGIGPEDLTTPLSAAGKLNVHMAAARYRAGLAPFIILSGSAVHPRGTLFFEAIEMRRALIERYGVPAEALVVDPYARHTTTNVRNAARLLAAMNAPSKPALVVTNVGQASYIAGPAFAERNQRELGYQPAEIKAQRSPNEVEILPRRTGLFIDPADPLDP</sequence>
<feature type="domain" description="DUF218" evidence="1">
    <location>
        <begin position="198"/>
        <end position="306"/>
    </location>
</feature>
<dbReference type="CDD" id="cd06259">
    <property type="entry name" value="YdcF-like"/>
    <property type="match status" value="1"/>
</dbReference>
<gene>
    <name evidence="2" type="ORF">SB4_11135</name>
</gene>
<dbReference type="Pfam" id="PF02698">
    <property type="entry name" value="DUF218"/>
    <property type="match status" value="1"/>
</dbReference>
<evidence type="ECO:0000313" key="3">
    <source>
        <dbReference type="Proteomes" id="UP000074072"/>
    </source>
</evidence>
<dbReference type="EMBL" id="LDTE01000067">
    <property type="protein sequence ID" value="KTT98452.1"/>
    <property type="molecule type" value="Genomic_DNA"/>
</dbReference>
<dbReference type="InterPro" id="IPR014729">
    <property type="entry name" value="Rossmann-like_a/b/a_fold"/>
</dbReference>
<dbReference type="AlphaFoldDB" id="A0A147IT67"/>
<reference evidence="2 3" key="1">
    <citation type="journal article" date="2016" name="Front. Microbiol.">
        <title>Genomic Resource of Rice Seed Associated Bacteria.</title>
        <authorList>
            <person name="Midha S."/>
            <person name="Bansal K."/>
            <person name="Sharma S."/>
            <person name="Kumar N."/>
            <person name="Patil P.P."/>
            <person name="Chaudhry V."/>
            <person name="Patil P.B."/>
        </authorList>
    </citation>
    <scope>NUCLEOTIDE SEQUENCE [LARGE SCALE GENOMIC DNA]</scope>
    <source>
        <strain evidence="2 3">SB4</strain>
    </source>
</reference>
<dbReference type="Gene3D" id="3.40.50.620">
    <property type="entry name" value="HUPs"/>
    <property type="match status" value="1"/>
</dbReference>
<evidence type="ECO:0000259" key="1">
    <source>
        <dbReference type="Pfam" id="PF02698"/>
    </source>
</evidence>
<dbReference type="InterPro" id="IPR003848">
    <property type="entry name" value="DUF218"/>
</dbReference>
<protein>
    <recommendedName>
        <fullName evidence="1">DUF218 domain-containing protein</fullName>
    </recommendedName>
</protein>
<proteinExistence type="predicted"/>
<organism evidence="2 3">
    <name type="scientific">Sphingomonas sanguinis</name>
    <dbReference type="NCBI Taxonomy" id="33051"/>
    <lineage>
        <taxon>Bacteria</taxon>
        <taxon>Pseudomonadati</taxon>
        <taxon>Pseudomonadota</taxon>
        <taxon>Alphaproteobacteria</taxon>
        <taxon>Sphingomonadales</taxon>
        <taxon>Sphingomonadaceae</taxon>
        <taxon>Sphingomonas</taxon>
    </lineage>
</organism>
<accession>A0A147IT67</accession>
<name>A0A147IT67_9SPHN</name>
<dbReference type="Proteomes" id="UP000074072">
    <property type="component" value="Unassembled WGS sequence"/>
</dbReference>